<dbReference type="GO" id="GO:0005737">
    <property type="term" value="C:cytoplasm"/>
    <property type="evidence" value="ECO:0007669"/>
    <property type="project" value="TreeGrafter"/>
</dbReference>
<dbReference type="PANTHER" id="PTHR45818">
    <property type="entry name" value="PROTEIN VAV"/>
    <property type="match status" value="1"/>
</dbReference>
<dbReference type="GO" id="GO:0005085">
    <property type="term" value="F:guanyl-nucleotide exchange factor activity"/>
    <property type="evidence" value="ECO:0007669"/>
    <property type="project" value="InterPro"/>
</dbReference>
<feature type="region of interest" description="Disordered" evidence="1">
    <location>
        <begin position="1"/>
        <end position="55"/>
    </location>
</feature>
<sequence>MAHSDTALRAESDISTPTCSHRNSMHISRKTSWGTPIPPPSSQKDPTDQAQEDFDEVDLNTNEKASTSDKFEEWNILDNIAALGLSFNAEDSQAGSTPKRERFSLDEAFWMKTLQRRGTQRQKTVSCDLDGTVLDSEVIDTSGSQKRSAHKKSSSGSSFGFVTAVKSASISIASFSVAPRSRRTGVSSRQQRTDRSSKASNVGRLSEDSSYIARGIVIDQAVTNRLLQRRRVLEEIISTEESYLADVRFLMNVYVTLMASIPSLSLNLRASINRNLNEIVELHEELLGDLHRVVPHSEYTQPIPAETTLPGSKNGHHRWRSLDAVPENKSGTWLQKIPGVTAEPKIAAEVARVFGKKMNRFFVYEEYGAKYELMIKDIASTYRTMPQWEMYQKGLEALASSLASINSQHDKSKKALTIGDLLVKPIQRVCRYPLLFAELLKQTPVCDCPDSHMEIENVLFRLREATNEINRATDDPRMKITMERSWLLQDRLVFPNKLDARSKNSVRALGHIHLCGVLHVLWQTRDGVDGQYMICLLYRDFLILASAVRNEQIYTIQACIGLCELSVEEVDNGRGLQCHTAPFSWKLVFECDHQLFEVTMNAYSPKEELEWRSRLADHSGRNTLDPGEQALFTSLSLPIKSMGTVFGKPGTIARRISIHRATTVGPMSGLYQVIIKNTNAFKETSSSASINRSQSLLTTNRIPVLAPSRADRIRLETLLADVWTKEILPFPGMTGRARSEHLVRASASSMMRKLSVASIASNFTKRSGSMASLHKTAEDESGEIDVMRFTPVRNENNSSESSQYKDLDDPTRSRLSRTAVPQARYDGWQP</sequence>
<dbReference type="OrthoDB" id="8059989at2759"/>
<dbReference type="SMART" id="SM00325">
    <property type="entry name" value="RhoGEF"/>
    <property type="match status" value="1"/>
</dbReference>
<dbReference type="SUPFAM" id="SSF48065">
    <property type="entry name" value="DBL homology domain (DH-domain)"/>
    <property type="match status" value="1"/>
</dbReference>
<accession>A0A2J6QF86</accession>
<dbReference type="AlphaFoldDB" id="A0A2J6QF86"/>
<feature type="region of interest" description="Disordered" evidence="1">
    <location>
        <begin position="768"/>
        <end position="830"/>
    </location>
</feature>
<keyword evidence="4" id="KW-1185">Reference proteome</keyword>
<dbReference type="EMBL" id="KZ613471">
    <property type="protein sequence ID" value="PMD24922.1"/>
    <property type="molecule type" value="Genomic_DNA"/>
</dbReference>
<dbReference type="InterPro" id="IPR035899">
    <property type="entry name" value="DBL_dom_sf"/>
</dbReference>
<name>A0A2J6QF86_9HELO</name>
<evidence type="ECO:0000313" key="3">
    <source>
        <dbReference type="EMBL" id="PMD24922.1"/>
    </source>
</evidence>
<evidence type="ECO:0000259" key="2">
    <source>
        <dbReference type="PROSITE" id="PS50010"/>
    </source>
</evidence>
<protein>
    <submittedName>
        <fullName evidence="3">Dbl homology domain-containing protein</fullName>
    </submittedName>
</protein>
<feature type="region of interest" description="Disordered" evidence="1">
    <location>
        <begin position="182"/>
        <end position="202"/>
    </location>
</feature>
<dbReference type="PANTHER" id="PTHR45818:SF3">
    <property type="entry name" value="PROTEIN VAV"/>
    <property type="match status" value="1"/>
</dbReference>
<dbReference type="InterPro" id="IPR000219">
    <property type="entry name" value="DH_dom"/>
</dbReference>
<dbReference type="STRING" id="1745343.A0A2J6QF86"/>
<evidence type="ECO:0000256" key="1">
    <source>
        <dbReference type="SAM" id="MobiDB-lite"/>
    </source>
</evidence>
<organism evidence="3 4">
    <name type="scientific">Hyaloscypha hepaticicola</name>
    <dbReference type="NCBI Taxonomy" id="2082293"/>
    <lineage>
        <taxon>Eukaryota</taxon>
        <taxon>Fungi</taxon>
        <taxon>Dikarya</taxon>
        <taxon>Ascomycota</taxon>
        <taxon>Pezizomycotina</taxon>
        <taxon>Leotiomycetes</taxon>
        <taxon>Helotiales</taxon>
        <taxon>Hyaloscyphaceae</taxon>
        <taxon>Hyaloscypha</taxon>
    </lineage>
</organism>
<feature type="compositionally biased region" description="Basic and acidic residues" evidence="1">
    <location>
        <begin position="803"/>
        <end position="812"/>
    </location>
</feature>
<feature type="compositionally biased region" description="Polar residues" evidence="1">
    <location>
        <begin position="13"/>
        <end position="22"/>
    </location>
</feature>
<feature type="compositionally biased region" description="Polar residues" evidence="1">
    <location>
        <begin position="793"/>
        <end position="802"/>
    </location>
</feature>
<dbReference type="Proteomes" id="UP000235672">
    <property type="component" value="Unassembled WGS sequence"/>
</dbReference>
<dbReference type="Gene3D" id="1.20.900.10">
    <property type="entry name" value="Dbl homology (DH) domain"/>
    <property type="match status" value="1"/>
</dbReference>
<evidence type="ECO:0000313" key="4">
    <source>
        <dbReference type="Proteomes" id="UP000235672"/>
    </source>
</evidence>
<feature type="compositionally biased region" description="Basic and acidic residues" evidence="1">
    <location>
        <begin position="1"/>
        <end position="12"/>
    </location>
</feature>
<reference evidence="3 4" key="1">
    <citation type="submission" date="2016-05" db="EMBL/GenBank/DDBJ databases">
        <title>A degradative enzymes factory behind the ericoid mycorrhizal symbiosis.</title>
        <authorList>
            <consortium name="DOE Joint Genome Institute"/>
            <person name="Martino E."/>
            <person name="Morin E."/>
            <person name="Grelet G."/>
            <person name="Kuo A."/>
            <person name="Kohler A."/>
            <person name="Daghino S."/>
            <person name="Barry K."/>
            <person name="Choi C."/>
            <person name="Cichocki N."/>
            <person name="Clum A."/>
            <person name="Copeland A."/>
            <person name="Hainaut M."/>
            <person name="Haridas S."/>
            <person name="Labutti K."/>
            <person name="Lindquist E."/>
            <person name="Lipzen A."/>
            <person name="Khouja H.-R."/>
            <person name="Murat C."/>
            <person name="Ohm R."/>
            <person name="Olson A."/>
            <person name="Spatafora J."/>
            <person name="Veneault-Fourrey C."/>
            <person name="Henrissat B."/>
            <person name="Grigoriev I."/>
            <person name="Martin F."/>
            <person name="Perotto S."/>
        </authorList>
    </citation>
    <scope>NUCLEOTIDE SEQUENCE [LARGE SCALE GENOMIC DNA]</scope>
    <source>
        <strain evidence="3 4">UAMH 7357</strain>
    </source>
</reference>
<dbReference type="PROSITE" id="PS50010">
    <property type="entry name" value="DH_2"/>
    <property type="match status" value="1"/>
</dbReference>
<dbReference type="Pfam" id="PF00621">
    <property type="entry name" value="RhoGEF"/>
    <property type="match status" value="1"/>
</dbReference>
<feature type="domain" description="DH" evidence="2">
    <location>
        <begin position="228"/>
        <end position="472"/>
    </location>
</feature>
<gene>
    <name evidence="3" type="ORF">NA56DRAFT_677352</name>
</gene>
<proteinExistence type="predicted"/>